<protein>
    <recommendedName>
        <fullName evidence="4 12">Phosphoribosylamine--glycine ligase</fullName>
        <ecNumber evidence="4 12">6.3.4.13</ecNumber>
    </recommendedName>
    <alternativeName>
        <fullName evidence="12">GARS</fullName>
    </alternativeName>
    <alternativeName>
        <fullName evidence="10 12">Glycinamide ribonucleotide synthetase</fullName>
    </alternativeName>
    <alternativeName>
        <fullName evidence="11 12">Phosphoribosylglycinamide synthetase</fullName>
    </alternativeName>
</protein>
<dbReference type="InterPro" id="IPR011054">
    <property type="entry name" value="Rudment_hybrid_motif"/>
</dbReference>
<dbReference type="SUPFAM" id="SSF56059">
    <property type="entry name" value="Glutathione synthetase ATP-binding domain-like"/>
    <property type="match status" value="1"/>
</dbReference>
<evidence type="ECO:0000256" key="1">
    <source>
        <dbReference type="ARBA" id="ARBA00001936"/>
    </source>
</evidence>
<dbReference type="Gene3D" id="3.30.1490.20">
    <property type="entry name" value="ATP-grasp fold, A domain"/>
    <property type="match status" value="1"/>
</dbReference>
<dbReference type="InterPro" id="IPR000115">
    <property type="entry name" value="PRibGlycinamide_synth"/>
</dbReference>
<dbReference type="Pfam" id="PF01071">
    <property type="entry name" value="GARS_A"/>
    <property type="match status" value="1"/>
</dbReference>
<evidence type="ECO:0000259" key="14">
    <source>
        <dbReference type="PROSITE" id="PS50975"/>
    </source>
</evidence>
<keyword evidence="16" id="KW-1185">Reference proteome</keyword>
<dbReference type="PROSITE" id="PS00184">
    <property type="entry name" value="GARS"/>
    <property type="match status" value="1"/>
</dbReference>
<keyword evidence="7 12" id="KW-0658">Purine biosynthesis</keyword>
<dbReference type="SMART" id="SM01209">
    <property type="entry name" value="GARS_A"/>
    <property type="match status" value="1"/>
</dbReference>
<dbReference type="GO" id="GO:0005524">
    <property type="term" value="F:ATP binding"/>
    <property type="evidence" value="ECO:0007669"/>
    <property type="project" value="UniProtKB-UniRule"/>
</dbReference>
<proteinExistence type="inferred from homology"/>
<comment type="cofactor">
    <cofactor evidence="2">
        <name>Mg(2+)</name>
        <dbReference type="ChEBI" id="CHEBI:18420"/>
    </cofactor>
</comment>
<evidence type="ECO:0000313" key="16">
    <source>
        <dbReference type="Proteomes" id="UP000280344"/>
    </source>
</evidence>
<evidence type="ECO:0000256" key="8">
    <source>
        <dbReference type="ARBA" id="ARBA00022840"/>
    </source>
</evidence>
<keyword evidence="5 12" id="KW-0436">Ligase</keyword>
<dbReference type="InterPro" id="IPR016185">
    <property type="entry name" value="PreATP-grasp_dom_sf"/>
</dbReference>
<evidence type="ECO:0000256" key="12">
    <source>
        <dbReference type="HAMAP-Rule" id="MF_00138"/>
    </source>
</evidence>
<feature type="domain" description="ATP-grasp" evidence="14">
    <location>
        <begin position="107"/>
        <end position="307"/>
    </location>
</feature>
<evidence type="ECO:0000256" key="3">
    <source>
        <dbReference type="ARBA" id="ARBA00005174"/>
    </source>
</evidence>
<evidence type="ECO:0000256" key="5">
    <source>
        <dbReference type="ARBA" id="ARBA00022598"/>
    </source>
</evidence>
<dbReference type="PANTHER" id="PTHR43472:SF1">
    <property type="entry name" value="PHOSPHORIBOSYLAMINE--GLYCINE LIGASE, CHLOROPLASTIC"/>
    <property type="match status" value="1"/>
</dbReference>
<dbReference type="Pfam" id="PF02844">
    <property type="entry name" value="GARS_N"/>
    <property type="match status" value="1"/>
</dbReference>
<dbReference type="PANTHER" id="PTHR43472">
    <property type="entry name" value="PHOSPHORIBOSYLAMINE--GLYCINE LIGASE"/>
    <property type="match status" value="1"/>
</dbReference>
<dbReference type="GO" id="GO:0004637">
    <property type="term" value="F:phosphoribosylamine-glycine ligase activity"/>
    <property type="evidence" value="ECO:0007669"/>
    <property type="project" value="UniProtKB-UniRule"/>
</dbReference>
<comment type="cofactor">
    <cofactor evidence="1">
        <name>Mn(2+)</name>
        <dbReference type="ChEBI" id="CHEBI:29035"/>
    </cofactor>
</comment>
<dbReference type="GO" id="GO:0009113">
    <property type="term" value="P:purine nucleobase biosynthetic process"/>
    <property type="evidence" value="ECO:0007669"/>
    <property type="project" value="InterPro"/>
</dbReference>
<evidence type="ECO:0000256" key="6">
    <source>
        <dbReference type="ARBA" id="ARBA00022741"/>
    </source>
</evidence>
<dbReference type="InterPro" id="IPR020560">
    <property type="entry name" value="PRibGlycinamide_synth_C-dom"/>
</dbReference>
<evidence type="ECO:0000256" key="13">
    <source>
        <dbReference type="PROSITE-ProRule" id="PRU00409"/>
    </source>
</evidence>
<dbReference type="Proteomes" id="UP000280344">
    <property type="component" value="Chromosome"/>
</dbReference>
<dbReference type="KEGG" id="flh:EJ997_08075"/>
<dbReference type="Pfam" id="PF02843">
    <property type="entry name" value="GARS_C"/>
    <property type="match status" value="1"/>
</dbReference>
<evidence type="ECO:0000256" key="9">
    <source>
        <dbReference type="ARBA" id="ARBA00038345"/>
    </source>
</evidence>
<comment type="pathway">
    <text evidence="3 12">Purine metabolism; IMP biosynthesis via de novo pathway; N(1)-(5-phospho-D-ribosyl)glycinamide from 5-phospho-alpha-D-ribose 1-diphosphate: step 2/2.</text>
</comment>
<dbReference type="SUPFAM" id="SSF51246">
    <property type="entry name" value="Rudiment single hybrid motif"/>
    <property type="match status" value="1"/>
</dbReference>
<dbReference type="GO" id="GO:0046872">
    <property type="term" value="F:metal ion binding"/>
    <property type="evidence" value="ECO:0007669"/>
    <property type="project" value="InterPro"/>
</dbReference>
<evidence type="ECO:0000256" key="2">
    <source>
        <dbReference type="ARBA" id="ARBA00001946"/>
    </source>
</evidence>
<dbReference type="HAMAP" id="MF_00138">
    <property type="entry name" value="GARS"/>
    <property type="match status" value="1"/>
</dbReference>
<evidence type="ECO:0000313" key="15">
    <source>
        <dbReference type="EMBL" id="AZQ77293.1"/>
    </source>
</evidence>
<dbReference type="EMBL" id="CP034593">
    <property type="protein sequence ID" value="AZQ77293.1"/>
    <property type="molecule type" value="Genomic_DNA"/>
</dbReference>
<evidence type="ECO:0000256" key="10">
    <source>
        <dbReference type="ARBA" id="ARBA00042242"/>
    </source>
</evidence>
<dbReference type="OrthoDB" id="9807240at2"/>
<organism evidence="15 16">
    <name type="scientific">Flaviflexus ciconiae</name>
    <dbReference type="NCBI Taxonomy" id="2496867"/>
    <lineage>
        <taxon>Bacteria</taxon>
        <taxon>Bacillati</taxon>
        <taxon>Actinomycetota</taxon>
        <taxon>Actinomycetes</taxon>
        <taxon>Actinomycetales</taxon>
        <taxon>Actinomycetaceae</taxon>
        <taxon>Flaviflexus</taxon>
    </lineage>
</organism>
<accession>A0A3Q9G782</accession>
<comment type="catalytic activity">
    <reaction evidence="12">
        <text>5-phospho-beta-D-ribosylamine + glycine + ATP = N(1)-(5-phospho-beta-D-ribosyl)glycinamide + ADP + phosphate + H(+)</text>
        <dbReference type="Rhea" id="RHEA:17453"/>
        <dbReference type="ChEBI" id="CHEBI:15378"/>
        <dbReference type="ChEBI" id="CHEBI:30616"/>
        <dbReference type="ChEBI" id="CHEBI:43474"/>
        <dbReference type="ChEBI" id="CHEBI:57305"/>
        <dbReference type="ChEBI" id="CHEBI:58681"/>
        <dbReference type="ChEBI" id="CHEBI:143788"/>
        <dbReference type="ChEBI" id="CHEBI:456216"/>
        <dbReference type="EC" id="6.3.4.13"/>
    </reaction>
</comment>
<sequence length="405" mass="42771">MKILLLGSGGREHALALALAPHVEELVAVPGNPGIESIANAECIAGDILNGVDMVEIARRKAVDLVVIGPEAPLVAGVADDLREAEIAVFGPSGGAAKLEGSKAFAKQIMALAEVPTALAHVCSTREQADEALQMFPAPYVVKDDGLAAGKGVVVTTDLEEAKEHAYHCIDQGGSVVIEEFLDGPEVSLLCVCDGKTVVPLEPAQDYKRLKDGDEGPNTGGMGSYSPLPWAPENLTEEVLERVAYPVVREMERQGTPFVGILYVGLALTERGIRVIEFNVRFGDPETQAVLPRLKTPLSELLYSAATGKLHQLAPLDWDPGAVVTVVLASAGYPGKLQLGDQIEDAPDLIHAGTTRKDDQIVTNGGRVLCVRGFGETVAAAREDAYAKIVPFEGAQYRTDIAAGV</sequence>
<dbReference type="AlphaFoldDB" id="A0A3Q9G782"/>
<gene>
    <name evidence="12 15" type="primary">purD</name>
    <name evidence="15" type="ORF">EJ997_08075</name>
</gene>
<dbReference type="NCBIfam" id="TIGR00877">
    <property type="entry name" value="purD"/>
    <property type="match status" value="1"/>
</dbReference>
<dbReference type="EC" id="6.3.4.13" evidence="4 12"/>
<keyword evidence="6 13" id="KW-0547">Nucleotide-binding</keyword>
<dbReference type="UniPathway" id="UPA00074">
    <property type="reaction ID" value="UER00125"/>
</dbReference>
<evidence type="ECO:0000256" key="11">
    <source>
        <dbReference type="ARBA" id="ARBA00042864"/>
    </source>
</evidence>
<dbReference type="InterPro" id="IPR011761">
    <property type="entry name" value="ATP-grasp"/>
</dbReference>
<keyword evidence="8 13" id="KW-0067">ATP-binding</keyword>
<dbReference type="RefSeq" id="WP_126704097.1">
    <property type="nucleotide sequence ID" value="NZ_CP034593.1"/>
</dbReference>
<evidence type="ECO:0000256" key="4">
    <source>
        <dbReference type="ARBA" id="ARBA00013255"/>
    </source>
</evidence>
<dbReference type="InterPro" id="IPR037123">
    <property type="entry name" value="PRibGlycinamide_synth_C_sf"/>
</dbReference>
<dbReference type="Gene3D" id="3.30.470.20">
    <property type="entry name" value="ATP-grasp fold, B domain"/>
    <property type="match status" value="1"/>
</dbReference>
<dbReference type="GO" id="GO:0006189">
    <property type="term" value="P:'de novo' IMP biosynthetic process"/>
    <property type="evidence" value="ECO:0007669"/>
    <property type="project" value="UniProtKB-UniRule"/>
</dbReference>
<dbReference type="SMART" id="SM01210">
    <property type="entry name" value="GARS_C"/>
    <property type="match status" value="1"/>
</dbReference>
<dbReference type="InterPro" id="IPR020562">
    <property type="entry name" value="PRibGlycinamide_synth_N"/>
</dbReference>
<comment type="similarity">
    <text evidence="9 12">Belongs to the GARS family.</text>
</comment>
<dbReference type="InterPro" id="IPR013815">
    <property type="entry name" value="ATP_grasp_subdomain_1"/>
</dbReference>
<dbReference type="Gene3D" id="3.40.50.20">
    <property type="match status" value="1"/>
</dbReference>
<dbReference type="InterPro" id="IPR020559">
    <property type="entry name" value="PRibGlycinamide_synth_CS"/>
</dbReference>
<dbReference type="Gene3D" id="3.90.600.10">
    <property type="entry name" value="Phosphoribosylglycinamide synthetase, C-terminal domain"/>
    <property type="match status" value="1"/>
</dbReference>
<dbReference type="SUPFAM" id="SSF52440">
    <property type="entry name" value="PreATP-grasp domain"/>
    <property type="match status" value="1"/>
</dbReference>
<evidence type="ECO:0000256" key="7">
    <source>
        <dbReference type="ARBA" id="ARBA00022755"/>
    </source>
</evidence>
<name>A0A3Q9G782_9ACTO</name>
<dbReference type="InterPro" id="IPR020561">
    <property type="entry name" value="PRibGlycinamid_synth_ATP-grasp"/>
</dbReference>
<dbReference type="PROSITE" id="PS50975">
    <property type="entry name" value="ATP_GRASP"/>
    <property type="match status" value="1"/>
</dbReference>
<reference evidence="15 16" key="1">
    <citation type="submission" date="2018-12" db="EMBL/GenBank/DDBJ databases">
        <title>Complete genome sequence of Flaviflexus sp. H23T48.</title>
        <authorList>
            <person name="Bae J.-W."/>
            <person name="Lee J.-Y."/>
        </authorList>
    </citation>
    <scope>NUCLEOTIDE SEQUENCE [LARGE SCALE GENOMIC DNA]</scope>
    <source>
        <strain evidence="15 16">H23T48</strain>
    </source>
</reference>